<comment type="caution">
    <text evidence="1">The sequence shown here is derived from an EMBL/GenBank/DDBJ whole genome shotgun (WGS) entry which is preliminary data.</text>
</comment>
<dbReference type="Gene3D" id="3.40.190.10">
    <property type="entry name" value="Periplasmic binding protein-like II"/>
    <property type="match status" value="1"/>
</dbReference>
<reference evidence="1" key="1">
    <citation type="submission" date="2023-07" db="EMBL/GenBank/DDBJ databases">
        <title>Chromosome-level genome assembly of Artemia franciscana.</title>
        <authorList>
            <person name="Jo E."/>
        </authorList>
    </citation>
    <scope>NUCLEOTIDE SEQUENCE</scope>
    <source>
        <tissue evidence="1">Whole body</tissue>
    </source>
</reference>
<dbReference type="Pfam" id="PF12974">
    <property type="entry name" value="Phosphonate-bd"/>
    <property type="match status" value="1"/>
</dbReference>
<proteinExistence type="predicted"/>
<sequence>MEGTGLIKLTTFVGDPLQREHSVPARYYPNSPIITYVTVTGKAGGFKAGKSAEAAPSGYPDRAFISSFSFQHLSATDDPDWTLLPVGAVCQHPKKGDGLGYWSDLIISSADNHLASIEMVSLKQAELAAVDSLALQNALDQHPAMGSEIHILDTLGPLPSHPNVVRAAMDTYLRQQIEKALLDMDKDKKWADKFAKFHVLRYESISSQMFEIDKEMRKDRLNFSPGRGRLQFSSDGERKDFIRGSERPYFHKGRGRGSGCETNGGGLSYAQNYTEFGEDSNDGKVNIFVDRGNKDGDYNRGRVFSKFQSVPIPNQYTPDILGYVINEFMLVKQKAKKEARTRKERKADEEAEDFYAEEARLRVEEHIENRIERFFPKEYGATEDDFK</sequence>
<gene>
    <name evidence="1" type="ORF">QYM36_014238</name>
</gene>
<name>A0AA88HPP5_ARTSF</name>
<dbReference type="PANTHER" id="PTHR35841:SF1">
    <property type="entry name" value="PHOSPHONATES-BINDING PERIPLASMIC PROTEIN"/>
    <property type="match status" value="1"/>
</dbReference>
<accession>A0AA88HPP5</accession>
<dbReference type="EMBL" id="JAVRJZ010000018">
    <property type="protein sequence ID" value="KAK2708562.1"/>
    <property type="molecule type" value="Genomic_DNA"/>
</dbReference>
<dbReference type="PANTHER" id="PTHR35841">
    <property type="entry name" value="PHOSPHONATES-BINDING PERIPLASMIC PROTEIN"/>
    <property type="match status" value="1"/>
</dbReference>
<dbReference type="Proteomes" id="UP001187531">
    <property type="component" value="Unassembled WGS sequence"/>
</dbReference>
<evidence type="ECO:0000313" key="2">
    <source>
        <dbReference type="Proteomes" id="UP001187531"/>
    </source>
</evidence>
<keyword evidence="2" id="KW-1185">Reference proteome</keyword>
<organism evidence="1 2">
    <name type="scientific">Artemia franciscana</name>
    <name type="common">Brine shrimp</name>
    <name type="synonym">Artemia sanfranciscana</name>
    <dbReference type="NCBI Taxonomy" id="6661"/>
    <lineage>
        <taxon>Eukaryota</taxon>
        <taxon>Metazoa</taxon>
        <taxon>Ecdysozoa</taxon>
        <taxon>Arthropoda</taxon>
        <taxon>Crustacea</taxon>
        <taxon>Branchiopoda</taxon>
        <taxon>Anostraca</taxon>
        <taxon>Artemiidae</taxon>
        <taxon>Artemia</taxon>
    </lineage>
</organism>
<dbReference type="AlphaFoldDB" id="A0AA88HPP5"/>
<protein>
    <submittedName>
        <fullName evidence="1">Uncharacterized protein</fullName>
    </submittedName>
</protein>
<evidence type="ECO:0000313" key="1">
    <source>
        <dbReference type="EMBL" id="KAK2708562.1"/>
    </source>
</evidence>